<dbReference type="PANTHER" id="PTHR43825">
    <property type="entry name" value="PYRUVATE DEHYDROGENASE E1 COMPONENT"/>
    <property type="match status" value="1"/>
</dbReference>
<dbReference type="SUPFAM" id="SSF52922">
    <property type="entry name" value="TK C-terminal domain-like"/>
    <property type="match status" value="1"/>
</dbReference>
<dbReference type="EMBL" id="DVNF01000163">
    <property type="protein sequence ID" value="HIU60852.1"/>
    <property type="molecule type" value="Genomic_DNA"/>
</dbReference>
<dbReference type="InterPro" id="IPR033248">
    <property type="entry name" value="Transketolase_C"/>
</dbReference>
<evidence type="ECO:0000259" key="4">
    <source>
        <dbReference type="SMART" id="SM00861"/>
    </source>
</evidence>
<evidence type="ECO:0000313" key="5">
    <source>
        <dbReference type="EMBL" id="HIU60852.1"/>
    </source>
</evidence>
<comment type="caution">
    <text evidence="5">The sequence shown here is derived from an EMBL/GenBank/DDBJ whole genome shotgun (WGS) entry which is preliminary data.</text>
</comment>
<dbReference type="PANTHER" id="PTHR43825:SF1">
    <property type="entry name" value="TRANSKETOLASE-LIKE PYRIMIDINE-BINDING DOMAIN-CONTAINING PROTEIN"/>
    <property type="match status" value="1"/>
</dbReference>
<dbReference type="InterPro" id="IPR009014">
    <property type="entry name" value="Transketo_C/PFOR_II"/>
</dbReference>
<dbReference type="CDD" id="cd07033">
    <property type="entry name" value="TPP_PYR_DXS_TK_like"/>
    <property type="match status" value="1"/>
</dbReference>
<comment type="similarity">
    <text evidence="2">Belongs to the transketolase family.</text>
</comment>
<dbReference type="InterPro" id="IPR005475">
    <property type="entry name" value="Transketolase-like_Pyr-bd"/>
</dbReference>
<feature type="domain" description="Transketolase-like pyrimidine-binding" evidence="4">
    <location>
        <begin position="1"/>
        <end position="164"/>
    </location>
</feature>
<dbReference type="InterPro" id="IPR051157">
    <property type="entry name" value="PDH/Transketolase"/>
</dbReference>
<reference evidence="5" key="1">
    <citation type="submission" date="2020-10" db="EMBL/GenBank/DDBJ databases">
        <authorList>
            <person name="Gilroy R."/>
        </authorList>
    </citation>
    <scope>NUCLEOTIDE SEQUENCE</scope>
    <source>
        <strain evidence="5">18911</strain>
    </source>
</reference>
<dbReference type="Gene3D" id="3.40.50.970">
    <property type="match status" value="1"/>
</dbReference>
<keyword evidence="3" id="KW-0786">Thiamine pyrophosphate</keyword>
<sequence length="307" mass="33669">MRDVLVDFLRKTMTTNPKVVVVDADLAKCAGTIALEKEFPDRALNVGIAEANMAGIAAGLSTYGYIPFITSFAPFASRRIADQAMISICYAKQNVKIVGTDPGIAAQLNGGTHMPFEDMAIYRAIPDILLYEPTDAAELNAALPKILDYPKPVYIRLHRKNPRLLHDSDCKFDLMRAEVLRKGIDITFVASGIMVETALDAAAELEKEEVSAEVICCPVWKPLDTQTIINSFKKTGCALTLENHNVCGGLGSAVAEAAAENYPVPMYRIGVREKFGEVGKVDYLRKVYNLEVSDVVEHAKKVLDMKK</sequence>
<dbReference type="SMART" id="SM00861">
    <property type="entry name" value="Transket_pyr"/>
    <property type="match status" value="1"/>
</dbReference>
<dbReference type="SUPFAM" id="SSF52518">
    <property type="entry name" value="Thiamin diphosphate-binding fold (THDP-binding)"/>
    <property type="match status" value="1"/>
</dbReference>
<dbReference type="FunFam" id="3.40.50.970:FF:000129">
    <property type="entry name" value="Transketolase"/>
    <property type="match status" value="1"/>
</dbReference>
<dbReference type="InterPro" id="IPR029061">
    <property type="entry name" value="THDP-binding"/>
</dbReference>
<dbReference type="Gene3D" id="3.40.50.920">
    <property type="match status" value="1"/>
</dbReference>
<organism evidence="5 6">
    <name type="scientific">Candidatus Stercoripulliclostridium merdigallinarum</name>
    <dbReference type="NCBI Taxonomy" id="2840951"/>
    <lineage>
        <taxon>Bacteria</taxon>
        <taxon>Bacillati</taxon>
        <taxon>Bacillota</taxon>
        <taxon>Clostridia</taxon>
        <taxon>Eubacteriales</taxon>
        <taxon>Candidatus Stercoripulliclostridium</taxon>
    </lineage>
</organism>
<evidence type="ECO:0000256" key="1">
    <source>
        <dbReference type="ARBA" id="ARBA00001964"/>
    </source>
</evidence>
<dbReference type="Pfam" id="PF02779">
    <property type="entry name" value="Transket_pyr"/>
    <property type="match status" value="1"/>
</dbReference>
<protein>
    <submittedName>
        <fullName evidence="5">Transketolase family protein</fullName>
    </submittedName>
</protein>
<proteinExistence type="inferred from homology"/>
<comment type="cofactor">
    <cofactor evidence="1">
        <name>thiamine diphosphate</name>
        <dbReference type="ChEBI" id="CHEBI:58937"/>
    </cofactor>
</comment>
<dbReference type="Proteomes" id="UP000824094">
    <property type="component" value="Unassembled WGS sequence"/>
</dbReference>
<evidence type="ECO:0000256" key="2">
    <source>
        <dbReference type="ARBA" id="ARBA00007131"/>
    </source>
</evidence>
<dbReference type="AlphaFoldDB" id="A0A9D1MIR2"/>
<accession>A0A9D1MIR2</accession>
<evidence type="ECO:0000256" key="3">
    <source>
        <dbReference type="ARBA" id="ARBA00023052"/>
    </source>
</evidence>
<reference evidence="5" key="2">
    <citation type="journal article" date="2021" name="PeerJ">
        <title>Extensive microbial diversity within the chicken gut microbiome revealed by metagenomics and culture.</title>
        <authorList>
            <person name="Gilroy R."/>
            <person name="Ravi A."/>
            <person name="Getino M."/>
            <person name="Pursley I."/>
            <person name="Horton D.L."/>
            <person name="Alikhan N.F."/>
            <person name="Baker D."/>
            <person name="Gharbi K."/>
            <person name="Hall N."/>
            <person name="Watson M."/>
            <person name="Adriaenssens E.M."/>
            <person name="Foster-Nyarko E."/>
            <person name="Jarju S."/>
            <person name="Secka A."/>
            <person name="Antonio M."/>
            <person name="Oren A."/>
            <person name="Chaudhuri R.R."/>
            <person name="La Ragione R."/>
            <person name="Hildebrand F."/>
            <person name="Pallen M.J."/>
        </authorList>
    </citation>
    <scope>NUCLEOTIDE SEQUENCE</scope>
    <source>
        <strain evidence="5">18911</strain>
    </source>
</reference>
<dbReference type="Pfam" id="PF02780">
    <property type="entry name" value="Transketolase_C"/>
    <property type="match status" value="1"/>
</dbReference>
<name>A0A9D1MIR2_9FIRM</name>
<gene>
    <name evidence="5" type="ORF">IAB05_05620</name>
</gene>
<evidence type="ECO:0000313" key="6">
    <source>
        <dbReference type="Proteomes" id="UP000824094"/>
    </source>
</evidence>